<keyword evidence="3" id="KW-1185">Reference proteome</keyword>
<evidence type="ECO:0000313" key="3">
    <source>
        <dbReference type="Proteomes" id="UP000756387"/>
    </source>
</evidence>
<dbReference type="Proteomes" id="UP000756387">
    <property type="component" value="Unassembled WGS sequence"/>
</dbReference>
<feature type="domain" description="EVE" evidence="1">
    <location>
        <begin position="5"/>
        <end position="113"/>
    </location>
</feature>
<name>A0ABR9RPS5_9ACTN</name>
<dbReference type="SUPFAM" id="SSF88697">
    <property type="entry name" value="PUA domain-like"/>
    <property type="match status" value="1"/>
</dbReference>
<dbReference type="Pfam" id="PF01878">
    <property type="entry name" value="EVE"/>
    <property type="match status" value="1"/>
</dbReference>
<organism evidence="2 3">
    <name type="scientific">Nocardioides malaquae</name>
    <dbReference type="NCBI Taxonomy" id="2773426"/>
    <lineage>
        <taxon>Bacteria</taxon>
        <taxon>Bacillati</taxon>
        <taxon>Actinomycetota</taxon>
        <taxon>Actinomycetes</taxon>
        <taxon>Propionibacteriales</taxon>
        <taxon>Nocardioidaceae</taxon>
        <taxon>Nocardioides</taxon>
    </lineage>
</organism>
<proteinExistence type="predicted"/>
<comment type="caution">
    <text evidence="2">The sequence shown here is derived from an EMBL/GenBank/DDBJ whole genome shotgun (WGS) entry which is preliminary data.</text>
</comment>
<dbReference type="RefSeq" id="WP_193636880.1">
    <property type="nucleotide sequence ID" value="NZ_JADCSA010000002.1"/>
</dbReference>
<reference evidence="2 3" key="1">
    <citation type="submission" date="2020-10" db="EMBL/GenBank/DDBJ databases">
        <title>Nocardioides sp. isolated from sludge.</title>
        <authorList>
            <person name="Zhang X."/>
        </authorList>
    </citation>
    <scope>NUCLEOTIDE SEQUENCE [LARGE SCALE GENOMIC DNA]</scope>
    <source>
        <strain evidence="2 3">Y6</strain>
    </source>
</reference>
<dbReference type="EMBL" id="JADCSA010000002">
    <property type="protein sequence ID" value="MBE7323559.1"/>
    <property type="molecule type" value="Genomic_DNA"/>
</dbReference>
<protein>
    <submittedName>
        <fullName evidence="2">EVE domain-containing protein</fullName>
    </submittedName>
</protein>
<evidence type="ECO:0000313" key="2">
    <source>
        <dbReference type="EMBL" id="MBE7323559.1"/>
    </source>
</evidence>
<dbReference type="InterPro" id="IPR002740">
    <property type="entry name" value="EVE_domain"/>
</dbReference>
<gene>
    <name evidence="2" type="ORF">IEQ44_02690</name>
</gene>
<accession>A0ABR9RPS5</accession>
<dbReference type="InterPro" id="IPR015947">
    <property type="entry name" value="PUA-like_sf"/>
</dbReference>
<sequence>MPQTFLLTYNPTRWDWTDREETLRAIQTSKSRGFLHRWSAGPHPRRIGPGDEVYLLRQGPEPRGIIASGEVVSEVQQDKHWDEDQGLANYVEVRWTTAVAADDPLPLAALKEVAPGQNWHPRAGGTQLRDDVVTAVDQLWRDHAGR</sequence>
<evidence type="ECO:0000259" key="1">
    <source>
        <dbReference type="Pfam" id="PF01878"/>
    </source>
</evidence>